<dbReference type="EMBL" id="JACSPM010000006">
    <property type="protein sequence ID" value="MBD8024865.1"/>
    <property type="molecule type" value="Genomic_DNA"/>
</dbReference>
<keyword evidence="2 8" id="KW-0255">Endonuclease</keyword>
<evidence type="ECO:0000256" key="7">
    <source>
        <dbReference type="SAM" id="MobiDB-lite"/>
    </source>
</evidence>
<proteinExistence type="inferred from homology"/>
<dbReference type="NCBIfam" id="TIGR00632">
    <property type="entry name" value="vsr"/>
    <property type="match status" value="1"/>
</dbReference>
<evidence type="ECO:0000256" key="3">
    <source>
        <dbReference type="ARBA" id="ARBA00022763"/>
    </source>
</evidence>
<dbReference type="SUPFAM" id="SSF52980">
    <property type="entry name" value="Restriction endonuclease-like"/>
    <property type="match status" value="1"/>
</dbReference>
<feature type="region of interest" description="Disordered" evidence="7">
    <location>
        <begin position="1"/>
        <end position="23"/>
    </location>
</feature>
<gene>
    <name evidence="8" type="ORF">H9622_14875</name>
</gene>
<keyword evidence="3" id="KW-0227">DNA damage</keyword>
<evidence type="ECO:0000256" key="5">
    <source>
        <dbReference type="ARBA" id="ARBA00023204"/>
    </source>
</evidence>
<dbReference type="Proteomes" id="UP000602532">
    <property type="component" value="Unassembled WGS sequence"/>
</dbReference>
<name>A0ABR8X6B9_9MICO</name>
<accession>A0ABR8X6B9</accession>
<dbReference type="Gene3D" id="3.40.960.10">
    <property type="entry name" value="VSR Endonuclease"/>
    <property type="match status" value="1"/>
</dbReference>
<evidence type="ECO:0000313" key="9">
    <source>
        <dbReference type="Proteomes" id="UP000602532"/>
    </source>
</evidence>
<dbReference type="InterPro" id="IPR011335">
    <property type="entry name" value="Restrct_endonuc-II-like"/>
</dbReference>
<dbReference type="RefSeq" id="WP_191767199.1">
    <property type="nucleotide sequence ID" value="NZ_JACSPM010000006.1"/>
</dbReference>
<sequence>MAESWATSEGTRKSMLANKRRDTSTELAVRRELHSRGLRYRVDFAPVPGIRRRADITFTRARVAVFIDGCFWHGCPLHGTSPRQNADYWGPKLAANIERDRDTDRHLEDAGWRVMRFWEHQAPRETADQIEAAVRG</sequence>
<keyword evidence="5" id="KW-0234">DNA repair</keyword>
<protein>
    <submittedName>
        <fullName evidence="8">Very short patch repair endonuclease</fullName>
    </submittedName>
</protein>
<evidence type="ECO:0000256" key="1">
    <source>
        <dbReference type="ARBA" id="ARBA00022722"/>
    </source>
</evidence>
<dbReference type="GO" id="GO:0004519">
    <property type="term" value="F:endonuclease activity"/>
    <property type="evidence" value="ECO:0007669"/>
    <property type="project" value="UniProtKB-KW"/>
</dbReference>
<organism evidence="8 9">
    <name type="scientific">Microbacterium gallinarum</name>
    <dbReference type="NCBI Taxonomy" id="2762209"/>
    <lineage>
        <taxon>Bacteria</taxon>
        <taxon>Bacillati</taxon>
        <taxon>Actinomycetota</taxon>
        <taxon>Actinomycetes</taxon>
        <taxon>Micrococcales</taxon>
        <taxon>Microbacteriaceae</taxon>
        <taxon>Microbacterium</taxon>
    </lineage>
</organism>
<evidence type="ECO:0000313" key="8">
    <source>
        <dbReference type="EMBL" id="MBD8024865.1"/>
    </source>
</evidence>
<dbReference type="InterPro" id="IPR004603">
    <property type="entry name" value="DNA_mismatch_endonuc_vsr"/>
</dbReference>
<dbReference type="Pfam" id="PF03852">
    <property type="entry name" value="Vsr"/>
    <property type="match status" value="1"/>
</dbReference>
<reference evidence="8 9" key="1">
    <citation type="submission" date="2020-08" db="EMBL/GenBank/DDBJ databases">
        <title>A Genomic Blueprint of the Chicken Gut Microbiome.</title>
        <authorList>
            <person name="Gilroy R."/>
            <person name="Ravi A."/>
            <person name="Getino M."/>
            <person name="Pursley I."/>
            <person name="Horton D.L."/>
            <person name="Alikhan N.-F."/>
            <person name="Baker D."/>
            <person name="Gharbi K."/>
            <person name="Hall N."/>
            <person name="Watson M."/>
            <person name="Adriaenssens E.M."/>
            <person name="Foster-Nyarko E."/>
            <person name="Jarju S."/>
            <person name="Secka A."/>
            <person name="Antonio M."/>
            <person name="Oren A."/>
            <person name="Chaudhuri R."/>
            <person name="La Ragione R.M."/>
            <person name="Hildebrand F."/>
            <person name="Pallen M.J."/>
        </authorList>
    </citation>
    <scope>NUCLEOTIDE SEQUENCE [LARGE SCALE GENOMIC DNA]</scope>
    <source>
        <strain evidence="8 9">Sa1CUA4</strain>
    </source>
</reference>
<comment type="similarity">
    <text evidence="6">Belongs to the Vsr family.</text>
</comment>
<keyword evidence="9" id="KW-1185">Reference proteome</keyword>
<keyword evidence="4" id="KW-0378">Hydrolase</keyword>
<dbReference type="CDD" id="cd00221">
    <property type="entry name" value="Vsr"/>
    <property type="match status" value="1"/>
</dbReference>
<evidence type="ECO:0000256" key="6">
    <source>
        <dbReference type="ARBA" id="ARBA00029466"/>
    </source>
</evidence>
<evidence type="ECO:0000256" key="4">
    <source>
        <dbReference type="ARBA" id="ARBA00022801"/>
    </source>
</evidence>
<keyword evidence="1" id="KW-0540">Nuclease</keyword>
<evidence type="ECO:0000256" key="2">
    <source>
        <dbReference type="ARBA" id="ARBA00022759"/>
    </source>
</evidence>
<comment type="caution">
    <text evidence="8">The sequence shown here is derived from an EMBL/GenBank/DDBJ whole genome shotgun (WGS) entry which is preliminary data.</text>
</comment>